<organism evidence="1 2">
    <name type="scientific">Ustilago hordei</name>
    <name type="common">Barley covered smut fungus</name>
    <dbReference type="NCBI Taxonomy" id="120017"/>
    <lineage>
        <taxon>Eukaryota</taxon>
        <taxon>Fungi</taxon>
        <taxon>Dikarya</taxon>
        <taxon>Basidiomycota</taxon>
        <taxon>Ustilaginomycotina</taxon>
        <taxon>Ustilaginomycetes</taxon>
        <taxon>Ustilaginales</taxon>
        <taxon>Ustilaginaceae</taxon>
        <taxon>Ustilago</taxon>
    </lineage>
</organism>
<reference evidence="1 2" key="1">
    <citation type="journal article" date="2012" name="Plant Cell">
        <title>Genome comparison of barley and maize smut fungi reveals targeted loss of RNA silencing components and species-specific presence of transposable elements.</title>
        <authorList>
            <person name="Laurie J.D."/>
            <person name="Ali S."/>
            <person name="Linning R."/>
            <person name="Mannhaupt G."/>
            <person name="Wong P."/>
            <person name="Gueldener U."/>
            <person name="Muensterkoetter M."/>
            <person name="Moore R."/>
            <person name="Kahmann R."/>
            <person name="Bakkeren G."/>
            <person name="Schirawski J."/>
        </authorList>
    </citation>
    <scope>NUCLEOTIDE SEQUENCE [LARGE SCALE GENOMIC DNA]</scope>
    <source>
        <strain evidence="2">Uh4875-4</strain>
    </source>
</reference>
<name>I2G126_USTHO</name>
<comment type="caution">
    <text evidence="1">The sequence shown here is derived from an EMBL/GenBank/DDBJ whole genome shotgun (WGS) entry which is preliminary data.</text>
</comment>
<accession>I2G126</accession>
<dbReference type="Proteomes" id="UP000006174">
    <property type="component" value="Unassembled WGS sequence"/>
</dbReference>
<dbReference type="AlphaFoldDB" id="I2G126"/>
<keyword evidence="2" id="KW-1185">Reference proteome</keyword>
<dbReference type="EMBL" id="CAGI01000178">
    <property type="protein sequence ID" value="CCF52869.1"/>
    <property type="molecule type" value="Genomic_DNA"/>
</dbReference>
<sequence>MIVFALSQEAPKLDVSVPLAPSILMPQLCKVFIQHGRGTCPSRISYHTDIPVPRSTADRLRDYPTYTREAHNTKQQFPHILLLAHFATSEMVATTYPEPTFRTTKCIAAGSPPPRETTHVHAAHAASAAVGA</sequence>
<proteinExistence type="predicted"/>
<dbReference type="HOGENOM" id="CLU_1918637_0_0_1"/>
<evidence type="ECO:0000313" key="1">
    <source>
        <dbReference type="EMBL" id="CCF52869.1"/>
    </source>
</evidence>
<evidence type="ECO:0000313" key="2">
    <source>
        <dbReference type="Proteomes" id="UP000006174"/>
    </source>
</evidence>
<gene>
    <name evidence="1" type="ORF">UHOR_04231</name>
</gene>
<protein>
    <submittedName>
        <fullName evidence="1">Uncharacterized protein</fullName>
    </submittedName>
</protein>